<evidence type="ECO:0000259" key="1">
    <source>
        <dbReference type="Pfam" id="PF00248"/>
    </source>
</evidence>
<keyword evidence="3" id="KW-1185">Reference proteome</keyword>
<dbReference type="SUPFAM" id="SSF51430">
    <property type="entry name" value="NAD(P)-linked oxidoreductase"/>
    <property type="match status" value="1"/>
</dbReference>
<dbReference type="PANTHER" id="PTHR43638">
    <property type="entry name" value="OXIDOREDUCTASE, ALDO/KETO REDUCTASE FAMILY PROTEIN"/>
    <property type="match status" value="1"/>
</dbReference>
<protein>
    <submittedName>
        <fullName evidence="2">Aldo/keto reductase</fullName>
    </submittedName>
</protein>
<sequence>MSRVSKANTAMTRGPFHRRDFLRAAAGAALGAHLGSASPVEDAFAPMHTRPIPSTGEALPIVGCGTWRTFDVGDDAARRRELAAVLRVLFAAGGSVIDSSPMYGTSEAVAGALLTEMNARGKAFIATKVWTEGRDEGIAQMRQSMQRLAAERIDLMQIHNLLDWRTQLATLRDWKAAGRVRYIGVTHYTSSAFPQVEAVLRTERVDFVQINYAANDRDAEARLLPLAAERGVAVIVNQPFGGGSLLASLRGRPLPPFAADLGCTSWAQLLLKFVLGHPAVTCVIPGTGRREYMIDNVHAGIGVYPDAKLRERIAQAVA</sequence>
<accession>A0A658QWD5</accession>
<organism evidence="2 3">
    <name type="scientific">Caballeronia concitans</name>
    <dbReference type="NCBI Taxonomy" id="1777133"/>
    <lineage>
        <taxon>Bacteria</taxon>
        <taxon>Pseudomonadati</taxon>
        <taxon>Pseudomonadota</taxon>
        <taxon>Betaproteobacteria</taxon>
        <taxon>Burkholderiales</taxon>
        <taxon>Burkholderiaceae</taxon>
        <taxon>Caballeronia</taxon>
    </lineage>
</organism>
<dbReference type="InterPro" id="IPR006311">
    <property type="entry name" value="TAT_signal"/>
</dbReference>
<dbReference type="Pfam" id="PF00248">
    <property type="entry name" value="Aldo_ket_red"/>
    <property type="match status" value="1"/>
</dbReference>
<reference evidence="2 3" key="1">
    <citation type="submission" date="2016-01" db="EMBL/GenBank/DDBJ databases">
        <authorList>
            <person name="Peeters C."/>
        </authorList>
    </citation>
    <scope>NUCLEOTIDE SEQUENCE [LARGE SCALE GENOMIC DNA]</scope>
    <source>
        <strain evidence="2">LMG 29315</strain>
    </source>
</reference>
<dbReference type="Gene3D" id="3.20.20.100">
    <property type="entry name" value="NADP-dependent oxidoreductase domain"/>
    <property type="match status" value="1"/>
</dbReference>
<dbReference type="InterPro" id="IPR023210">
    <property type="entry name" value="NADP_OxRdtase_dom"/>
</dbReference>
<evidence type="ECO:0000313" key="2">
    <source>
        <dbReference type="EMBL" id="SAL28629.1"/>
    </source>
</evidence>
<dbReference type="CDD" id="cd19095">
    <property type="entry name" value="AKR_PA4992-like"/>
    <property type="match status" value="1"/>
</dbReference>
<dbReference type="Proteomes" id="UP000198263">
    <property type="component" value="Unassembled WGS sequence"/>
</dbReference>
<comment type="caution">
    <text evidence="2">The sequence shown here is derived from an EMBL/GenBank/DDBJ whole genome shotgun (WGS) entry which is preliminary data.</text>
</comment>
<feature type="domain" description="NADP-dependent oxidoreductase" evidence="1">
    <location>
        <begin position="63"/>
        <end position="300"/>
    </location>
</feature>
<evidence type="ECO:0000313" key="3">
    <source>
        <dbReference type="Proteomes" id="UP000198263"/>
    </source>
</evidence>
<dbReference type="InterPro" id="IPR036812">
    <property type="entry name" value="NAD(P)_OxRdtase_dom_sf"/>
</dbReference>
<proteinExistence type="predicted"/>
<dbReference type="AlphaFoldDB" id="A0A658QWD5"/>
<dbReference type="RefSeq" id="WP_244285593.1">
    <property type="nucleotide sequence ID" value="NZ_FCNV02000003.1"/>
</dbReference>
<dbReference type="PANTHER" id="PTHR43638:SF3">
    <property type="entry name" value="ALDEHYDE REDUCTASE"/>
    <property type="match status" value="1"/>
</dbReference>
<dbReference type="PROSITE" id="PS51318">
    <property type="entry name" value="TAT"/>
    <property type="match status" value="1"/>
</dbReference>
<dbReference type="EMBL" id="FCNV02000003">
    <property type="protein sequence ID" value="SAL28629.1"/>
    <property type="molecule type" value="Genomic_DNA"/>
</dbReference>
<gene>
    <name evidence="2" type="ORF">AWB72_02332</name>
</gene>
<name>A0A658QWD5_9BURK</name>